<dbReference type="Proteomes" id="UP000509510">
    <property type="component" value="Chromosome IV"/>
</dbReference>
<dbReference type="RefSeq" id="XP_035345876.1">
    <property type="nucleotide sequence ID" value="XM_035489983.1"/>
</dbReference>
<proteinExistence type="predicted"/>
<protein>
    <recommendedName>
        <fullName evidence="6">Mid2 domain-containing protein</fullName>
    </recommendedName>
</protein>
<keyword evidence="2" id="KW-0472">Membrane</keyword>
<evidence type="ECO:0000313" key="5">
    <source>
        <dbReference type="Proteomes" id="UP000509510"/>
    </source>
</evidence>
<dbReference type="OrthoDB" id="4224364at2759"/>
<keyword evidence="2" id="KW-1133">Transmembrane helix</keyword>
<feature type="region of interest" description="Disordered" evidence="1">
    <location>
        <begin position="159"/>
        <end position="190"/>
    </location>
</feature>
<feature type="region of interest" description="Disordered" evidence="1">
    <location>
        <begin position="233"/>
        <end position="262"/>
    </location>
</feature>
<dbReference type="AlphaFoldDB" id="A0A7H8QZZ8"/>
<feature type="compositionally biased region" description="Polar residues" evidence="1">
    <location>
        <begin position="238"/>
        <end position="262"/>
    </location>
</feature>
<feature type="signal peptide" evidence="3">
    <location>
        <begin position="1"/>
        <end position="22"/>
    </location>
</feature>
<feature type="chain" id="PRO_5028862770" description="Mid2 domain-containing protein" evidence="3">
    <location>
        <begin position="23"/>
        <end position="313"/>
    </location>
</feature>
<feature type="transmembrane region" description="Helical" evidence="2">
    <location>
        <begin position="194"/>
        <end position="217"/>
    </location>
</feature>
<evidence type="ECO:0000256" key="3">
    <source>
        <dbReference type="SAM" id="SignalP"/>
    </source>
</evidence>
<accession>A0A7H8QZZ8</accession>
<sequence length="313" mass="32987">MVRVNTLLTATTLLAWSATSLAGNRTCYYPDHSIAHDDVPCGDGENVACCGSGAICLSTGLCMDIDQQPYALSRLSCTDESWGSDCPNYCLQEASYNSSWISIVLFTYLDNVAKYCCNNIIDSGGDAACLNDLAPFRMPNAEIVENTNLLAGYVKANSTSSSTNSTDSASNATTSASPTSANSTTTNNRSNHDAAIGAGVGVPLGIIALASIAWALWERRKLHRISAAHHAAVAASSTQVPQKQDAWNNTNSVQPAPPSNVQHTAPVGSQYSGYSSNDVPVSGYQQPVVRNGQSGFSEMGSFGPVELEGERRS</sequence>
<gene>
    <name evidence="4" type="ORF">TRUGW13939_06839</name>
</gene>
<keyword evidence="3" id="KW-0732">Signal</keyword>
<dbReference type="KEGG" id="trg:TRUGW13939_06839"/>
<organism evidence="4 5">
    <name type="scientific">Talaromyces rugulosus</name>
    <name type="common">Penicillium rugulosum</name>
    <dbReference type="NCBI Taxonomy" id="121627"/>
    <lineage>
        <taxon>Eukaryota</taxon>
        <taxon>Fungi</taxon>
        <taxon>Dikarya</taxon>
        <taxon>Ascomycota</taxon>
        <taxon>Pezizomycotina</taxon>
        <taxon>Eurotiomycetes</taxon>
        <taxon>Eurotiomycetidae</taxon>
        <taxon>Eurotiales</taxon>
        <taxon>Trichocomaceae</taxon>
        <taxon>Talaromyces</taxon>
        <taxon>Talaromyces sect. Islandici</taxon>
    </lineage>
</organism>
<dbReference type="GeneID" id="55994332"/>
<reference evidence="5" key="1">
    <citation type="submission" date="2020-06" db="EMBL/GenBank/DDBJ databases">
        <title>A chromosome-scale genome assembly of Talaromyces rugulosus W13939.</title>
        <authorList>
            <person name="Wang B."/>
            <person name="Guo L."/>
            <person name="Ye K."/>
            <person name="Wang L."/>
        </authorList>
    </citation>
    <scope>NUCLEOTIDE SEQUENCE [LARGE SCALE GENOMIC DNA]</scope>
    <source>
        <strain evidence="5">W13939</strain>
    </source>
</reference>
<evidence type="ECO:0008006" key="6">
    <source>
        <dbReference type="Google" id="ProtNLM"/>
    </source>
</evidence>
<feature type="compositionally biased region" description="Low complexity" evidence="1">
    <location>
        <begin position="159"/>
        <end position="189"/>
    </location>
</feature>
<evidence type="ECO:0000313" key="4">
    <source>
        <dbReference type="EMBL" id="QKX59699.1"/>
    </source>
</evidence>
<keyword evidence="5" id="KW-1185">Reference proteome</keyword>
<name>A0A7H8QZZ8_TALRU</name>
<evidence type="ECO:0000256" key="2">
    <source>
        <dbReference type="SAM" id="Phobius"/>
    </source>
</evidence>
<keyword evidence="2" id="KW-0812">Transmembrane</keyword>
<feature type="region of interest" description="Disordered" evidence="1">
    <location>
        <begin position="289"/>
        <end position="313"/>
    </location>
</feature>
<evidence type="ECO:0000256" key="1">
    <source>
        <dbReference type="SAM" id="MobiDB-lite"/>
    </source>
</evidence>
<dbReference type="EMBL" id="CP055901">
    <property type="protein sequence ID" value="QKX59699.1"/>
    <property type="molecule type" value="Genomic_DNA"/>
</dbReference>